<name>A0A7Y4JQ17_9BACT</name>
<dbReference type="EMBL" id="JABFJW010000046">
    <property type="protein sequence ID" value="NOK09080.1"/>
    <property type="molecule type" value="Genomic_DNA"/>
</dbReference>
<dbReference type="AlphaFoldDB" id="A0A7Y4JQ17"/>
<feature type="region of interest" description="Disordered" evidence="1">
    <location>
        <begin position="1"/>
        <end position="41"/>
    </location>
</feature>
<accession>A0A7Y4JQ17</accession>
<evidence type="ECO:0000313" key="2">
    <source>
        <dbReference type="EMBL" id="NOK09080.1"/>
    </source>
</evidence>
<dbReference type="Proteomes" id="UP000528460">
    <property type="component" value="Unassembled WGS sequence"/>
</dbReference>
<dbReference type="Pfam" id="PF17419">
    <property type="entry name" value="MauJ"/>
    <property type="match status" value="1"/>
</dbReference>
<reference evidence="2 3" key="1">
    <citation type="submission" date="2020-05" db="EMBL/GenBank/DDBJ databases">
        <authorList>
            <person name="Whitworth D."/>
        </authorList>
    </citation>
    <scope>NUCLEOTIDE SEQUENCE [LARGE SCALE GENOMIC DNA]</scope>
    <source>
        <strain evidence="2 3">CA046A</strain>
    </source>
</reference>
<feature type="compositionally biased region" description="Polar residues" evidence="1">
    <location>
        <begin position="30"/>
        <end position="41"/>
    </location>
</feature>
<protein>
    <submittedName>
        <fullName evidence="2">Uncharacterized protein</fullName>
    </submittedName>
</protein>
<gene>
    <name evidence="2" type="ORF">HNS30_08565</name>
</gene>
<feature type="compositionally biased region" description="Basic residues" evidence="1">
    <location>
        <begin position="1"/>
        <end position="20"/>
    </location>
</feature>
<comment type="caution">
    <text evidence="2">The sequence shown here is derived from an EMBL/GenBank/DDBJ whole genome shotgun (WGS) entry which is preliminary data.</text>
</comment>
<evidence type="ECO:0000256" key="1">
    <source>
        <dbReference type="SAM" id="MobiDB-lite"/>
    </source>
</evidence>
<sequence>MSKSSKSRRDRRRQRNLRNHNRQEPEGPATPQQPSGPQTISTSLDLAKLGAPGIQHELFIIAGPSPGVSANREQDMAVLQDSEVREFKIVAHLGKEPGSSAGGLTISLETSGGASHVYAHPDADFMGIETTFGHIQAHLNASKEFSALELRCRANSARQVFARYSDALATLIDHISFHHDVPIFVRYVAIWDEKNKVLTASYVTPYRGIVLASDWLTFDLALSPFYALYREAITNPSVFYQFLCYAKILEGIIRKTFPAIIQEARSRGLDTPRFDARVEDHAEIHGPARNWVGKSVQQTFNDYLQPEFRNAIAHFSDSDEDPLVVSNYITGATISNNLLLARQCARKAISAIEHSIRELKQRLSISPTWMR</sequence>
<dbReference type="RefSeq" id="WP_171413290.1">
    <property type="nucleotide sequence ID" value="NZ_JABFJW010000046.1"/>
</dbReference>
<dbReference type="InterPro" id="IPR035383">
    <property type="entry name" value="MauJ"/>
</dbReference>
<proteinExistence type="predicted"/>
<organism evidence="2 3">
    <name type="scientific">Corallococcus exercitus</name>
    <dbReference type="NCBI Taxonomy" id="2316736"/>
    <lineage>
        <taxon>Bacteria</taxon>
        <taxon>Pseudomonadati</taxon>
        <taxon>Myxococcota</taxon>
        <taxon>Myxococcia</taxon>
        <taxon>Myxococcales</taxon>
        <taxon>Cystobacterineae</taxon>
        <taxon>Myxococcaceae</taxon>
        <taxon>Corallococcus</taxon>
    </lineage>
</organism>
<evidence type="ECO:0000313" key="3">
    <source>
        <dbReference type="Proteomes" id="UP000528460"/>
    </source>
</evidence>